<gene>
    <name evidence="1" type="primary">cat_1</name>
    <name evidence="1" type="ORF">CROST_009810</name>
</gene>
<name>A0A1S8LQH9_9CLOT</name>
<dbReference type="AlphaFoldDB" id="A0A1S8LQH9"/>
<dbReference type="PANTHER" id="PTHR38474:SF2">
    <property type="entry name" value="CHLORAMPHENICOL ACETYLTRANSFERASE"/>
    <property type="match status" value="1"/>
</dbReference>
<dbReference type="EMBL" id="CP096983">
    <property type="protein sequence ID" value="URZ10273.1"/>
    <property type="molecule type" value="Genomic_DNA"/>
</dbReference>
<dbReference type="PIRSF" id="PIRSF000440">
    <property type="entry name" value="CAT"/>
    <property type="match status" value="1"/>
</dbReference>
<organism evidence="1 2">
    <name type="scientific">Clostridium felsineum</name>
    <dbReference type="NCBI Taxonomy" id="36839"/>
    <lineage>
        <taxon>Bacteria</taxon>
        <taxon>Bacillati</taxon>
        <taxon>Bacillota</taxon>
        <taxon>Clostridia</taxon>
        <taxon>Eubacteriales</taxon>
        <taxon>Clostridiaceae</taxon>
        <taxon>Clostridium</taxon>
    </lineage>
</organism>
<dbReference type="PANTHER" id="PTHR38474">
    <property type="entry name" value="SLR0299 PROTEIN"/>
    <property type="match status" value="1"/>
</dbReference>
<dbReference type="Gene3D" id="3.30.559.10">
    <property type="entry name" value="Chloramphenicol acetyltransferase-like domain"/>
    <property type="match status" value="1"/>
</dbReference>
<dbReference type="SMART" id="SM01059">
    <property type="entry name" value="CAT"/>
    <property type="match status" value="1"/>
</dbReference>
<protein>
    <submittedName>
        <fullName evidence="1">Chloramphenicol acetyltransferase</fullName>
        <ecNumber evidence="1">2.3.1.28</ecNumber>
    </submittedName>
</protein>
<dbReference type="InterPro" id="IPR023213">
    <property type="entry name" value="CAT-like_dom_sf"/>
</dbReference>
<evidence type="ECO:0000313" key="2">
    <source>
        <dbReference type="Proteomes" id="UP000190951"/>
    </source>
</evidence>
<dbReference type="RefSeq" id="WP_077835678.1">
    <property type="nucleotide sequence ID" value="NZ_CP096983.1"/>
</dbReference>
<accession>A0A1S8LQH9</accession>
<dbReference type="Pfam" id="PF00302">
    <property type="entry name" value="CAT"/>
    <property type="match status" value="1"/>
</dbReference>
<dbReference type="SUPFAM" id="SSF52777">
    <property type="entry name" value="CoA-dependent acyltransferases"/>
    <property type="match status" value="1"/>
</dbReference>
<dbReference type="GO" id="GO:0008811">
    <property type="term" value="F:chloramphenicol O-acetyltransferase activity"/>
    <property type="evidence" value="ECO:0007669"/>
    <property type="project" value="UniProtKB-EC"/>
</dbReference>
<keyword evidence="1" id="KW-0808">Transferase</keyword>
<keyword evidence="2" id="KW-1185">Reference proteome</keyword>
<dbReference type="STRING" id="84029.CROST_10260"/>
<proteinExistence type="predicted"/>
<evidence type="ECO:0000313" key="1">
    <source>
        <dbReference type="EMBL" id="URZ10273.1"/>
    </source>
</evidence>
<keyword evidence="1" id="KW-0012">Acyltransferase</keyword>
<dbReference type="KEGG" id="crw:CROST_009810"/>
<dbReference type="EC" id="2.3.1.28" evidence="1"/>
<dbReference type="InterPro" id="IPR001707">
    <property type="entry name" value="Cmp_AcTrfase"/>
</dbReference>
<sequence>MNTDFNIVDMEKWPRRESYIYFTEHTSPVTYATNVTMDITILMRSLKSKKLKFYPTYLYLITKIIGKQKEFLMGIQNEVLGYWNCRTPFYPIFHEDDKTMTFLWTEYDENFKVFYERYVLDFEKYKNDHGILTSKGAPPMNNYIISCIPWFTFNSFSMHVENAKHYYSPIVEAGKFTEREGIITMPLSITVNHATVDGYHLKVFFEELQREMNCPEEWIGY</sequence>
<dbReference type="Proteomes" id="UP000190951">
    <property type="component" value="Chromosome"/>
</dbReference>
<reference evidence="1 2" key="1">
    <citation type="submission" date="2022-04" db="EMBL/GenBank/DDBJ databases">
        <title>Genome sequence of C. roseum typestrain.</title>
        <authorList>
            <person name="Poehlein A."/>
            <person name="Schoch T."/>
            <person name="Duerre P."/>
            <person name="Daniel R."/>
        </authorList>
    </citation>
    <scope>NUCLEOTIDE SEQUENCE [LARGE SCALE GENOMIC DNA]</scope>
    <source>
        <strain evidence="1 2">DSM 7320</strain>
    </source>
</reference>